<accession>A0A3L8S0D7</accession>
<evidence type="ECO:0000313" key="2">
    <source>
        <dbReference type="EMBL" id="RLV92871.1"/>
    </source>
</evidence>
<name>A0A3L8S0D7_CHLGU</name>
<feature type="region of interest" description="Disordered" evidence="1">
    <location>
        <begin position="32"/>
        <end position="70"/>
    </location>
</feature>
<feature type="compositionally biased region" description="Low complexity" evidence="1">
    <location>
        <begin position="37"/>
        <end position="53"/>
    </location>
</feature>
<keyword evidence="3" id="KW-1185">Reference proteome</keyword>
<evidence type="ECO:0000256" key="1">
    <source>
        <dbReference type="SAM" id="MobiDB-lite"/>
    </source>
</evidence>
<dbReference type="AlphaFoldDB" id="A0A3L8S0D7"/>
<gene>
    <name evidence="2" type="ORF">DV515_00013622</name>
</gene>
<dbReference type="EMBL" id="QUSF01000096">
    <property type="protein sequence ID" value="RLV92871.1"/>
    <property type="molecule type" value="Genomic_DNA"/>
</dbReference>
<sequence length="70" mass="7553">MERTASTLNAKEQTAPASAALAEIGPVYIRERSPDYSRSQSQLSQKLSPDSSPMVERCGQIDGELEDAAL</sequence>
<evidence type="ECO:0000313" key="3">
    <source>
        <dbReference type="Proteomes" id="UP000276834"/>
    </source>
</evidence>
<organism evidence="2 3">
    <name type="scientific">Chloebia gouldiae</name>
    <name type="common">Gouldian finch</name>
    <name type="synonym">Erythrura gouldiae</name>
    <dbReference type="NCBI Taxonomy" id="44316"/>
    <lineage>
        <taxon>Eukaryota</taxon>
        <taxon>Metazoa</taxon>
        <taxon>Chordata</taxon>
        <taxon>Craniata</taxon>
        <taxon>Vertebrata</taxon>
        <taxon>Euteleostomi</taxon>
        <taxon>Archelosauria</taxon>
        <taxon>Archosauria</taxon>
        <taxon>Dinosauria</taxon>
        <taxon>Saurischia</taxon>
        <taxon>Theropoda</taxon>
        <taxon>Coelurosauria</taxon>
        <taxon>Aves</taxon>
        <taxon>Neognathae</taxon>
        <taxon>Neoaves</taxon>
        <taxon>Telluraves</taxon>
        <taxon>Australaves</taxon>
        <taxon>Passeriformes</taxon>
        <taxon>Passeroidea</taxon>
        <taxon>Passeridae</taxon>
        <taxon>Chloebia</taxon>
    </lineage>
</organism>
<reference evidence="2 3" key="1">
    <citation type="journal article" date="2018" name="Proc. R. Soc. B">
        <title>A non-coding region near Follistatin controls head colour polymorphism in the Gouldian finch.</title>
        <authorList>
            <person name="Toomey M.B."/>
            <person name="Marques C.I."/>
            <person name="Andrade P."/>
            <person name="Araujo P.M."/>
            <person name="Sabatino S."/>
            <person name="Gazda M.A."/>
            <person name="Afonso S."/>
            <person name="Lopes R.J."/>
            <person name="Corbo J.C."/>
            <person name="Carneiro M."/>
        </authorList>
    </citation>
    <scope>NUCLEOTIDE SEQUENCE [LARGE SCALE GENOMIC DNA]</scope>
    <source>
        <strain evidence="2">Red01</strain>
        <tissue evidence="2">Muscle</tissue>
    </source>
</reference>
<comment type="caution">
    <text evidence="2">The sequence shown here is derived from an EMBL/GenBank/DDBJ whole genome shotgun (WGS) entry which is preliminary data.</text>
</comment>
<dbReference type="Proteomes" id="UP000276834">
    <property type="component" value="Unassembled WGS sequence"/>
</dbReference>
<proteinExistence type="predicted"/>
<protein>
    <submittedName>
        <fullName evidence="2">Uncharacterized protein</fullName>
    </submittedName>
</protein>